<name>A0A6A5Z7H7_9PLEO</name>
<dbReference type="InterPro" id="IPR002108">
    <property type="entry name" value="ADF-H"/>
</dbReference>
<dbReference type="SUPFAM" id="SSF55753">
    <property type="entry name" value="Actin depolymerizing proteins"/>
    <property type="match status" value="1"/>
</dbReference>
<dbReference type="OrthoDB" id="20822at2759"/>
<evidence type="ECO:0000313" key="7">
    <source>
        <dbReference type="EMBL" id="KAF2114331.1"/>
    </source>
</evidence>
<dbReference type="AlphaFoldDB" id="A0A6A5Z7H7"/>
<organism evidence="7 8">
    <name type="scientific">Lophiotrema nucula</name>
    <dbReference type="NCBI Taxonomy" id="690887"/>
    <lineage>
        <taxon>Eukaryota</taxon>
        <taxon>Fungi</taxon>
        <taxon>Dikarya</taxon>
        <taxon>Ascomycota</taxon>
        <taxon>Pezizomycotina</taxon>
        <taxon>Dothideomycetes</taxon>
        <taxon>Pleosporomycetidae</taxon>
        <taxon>Pleosporales</taxon>
        <taxon>Lophiotremataceae</taxon>
        <taxon>Lophiotrema</taxon>
    </lineage>
</organism>
<comment type="subcellular location">
    <subcellularLocation>
        <location evidence="1">Cytoplasm</location>
        <location evidence="1">Cytoskeleton</location>
    </subcellularLocation>
</comment>
<evidence type="ECO:0000256" key="2">
    <source>
        <dbReference type="ARBA" id="ARBA00022490"/>
    </source>
</evidence>
<dbReference type="GO" id="GO:0005884">
    <property type="term" value="C:actin filament"/>
    <property type="evidence" value="ECO:0007669"/>
    <property type="project" value="TreeGrafter"/>
</dbReference>
<evidence type="ECO:0000256" key="4">
    <source>
        <dbReference type="ARBA" id="ARBA00023212"/>
    </source>
</evidence>
<proteinExistence type="inferred from homology"/>
<dbReference type="GO" id="GO:0030427">
    <property type="term" value="C:site of polarized growth"/>
    <property type="evidence" value="ECO:0007669"/>
    <property type="project" value="TreeGrafter"/>
</dbReference>
<dbReference type="GO" id="GO:0051015">
    <property type="term" value="F:actin filament binding"/>
    <property type="evidence" value="ECO:0007669"/>
    <property type="project" value="TreeGrafter"/>
</dbReference>
<dbReference type="EMBL" id="ML977325">
    <property type="protein sequence ID" value="KAF2114331.1"/>
    <property type="molecule type" value="Genomic_DNA"/>
</dbReference>
<dbReference type="Gene3D" id="3.40.20.10">
    <property type="entry name" value="Severin"/>
    <property type="match status" value="1"/>
</dbReference>
<evidence type="ECO:0000256" key="3">
    <source>
        <dbReference type="ARBA" id="ARBA00023203"/>
    </source>
</evidence>
<accession>A0A6A5Z7H7</accession>
<gene>
    <name evidence="7" type="ORF">BDV96DRAFT_647039</name>
</gene>
<dbReference type="FunFam" id="3.40.20.10:FF:000018">
    <property type="entry name" value="Coactosin-like 1"/>
    <property type="match status" value="1"/>
</dbReference>
<keyword evidence="4" id="KW-0206">Cytoskeleton</keyword>
<dbReference type="Pfam" id="PF00241">
    <property type="entry name" value="Cofilin_ADF"/>
    <property type="match status" value="1"/>
</dbReference>
<dbReference type="PANTHER" id="PTHR10829:SF56">
    <property type="entry name" value="ADF-H DOMAIN-CONTAINING PROTEIN"/>
    <property type="match status" value="1"/>
</dbReference>
<dbReference type="CDD" id="cd11282">
    <property type="entry name" value="ADF_coactosin_like"/>
    <property type="match status" value="1"/>
</dbReference>
<evidence type="ECO:0000259" key="6">
    <source>
        <dbReference type="PROSITE" id="PS51263"/>
    </source>
</evidence>
<keyword evidence="8" id="KW-1185">Reference proteome</keyword>
<dbReference type="GO" id="GO:0030864">
    <property type="term" value="C:cortical actin cytoskeleton"/>
    <property type="evidence" value="ECO:0007669"/>
    <property type="project" value="TreeGrafter"/>
</dbReference>
<sequence>MPAPSDILSDPDIAQAYEDVRSDKSETTWLVLKYESATKDNLKLAATGNSDIAEMTESLGDDEAAYAYVRMKLGNDEYSERTKFVFVVWAGPQTKVMRKAKMSFQSGQVKQVIRTYAIEIQTGDKRDLAEDAVTMKLRKAMGANYDRQGSSY</sequence>
<keyword evidence="2" id="KW-0963">Cytoplasm</keyword>
<protein>
    <recommendedName>
        <fullName evidence="6">ADF-H domain-containing protein</fullName>
    </recommendedName>
</protein>
<keyword evidence="3" id="KW-0009">Actin-binding</keyword>
<dbReference type="Proteomes" id="UP000799770">
    <property type="component" value="Unassembled WGS sequence"/>
</dbReference>
<feature type="domain" description="ADF-H" evidence="6">
    <location>
        <begin position="5"/>
        <end position="138"/>
    </location>
</feature>
<dbReference type="SMART" id="SM00102">
    <property type="entry name" value="ADF"/>
    <property type="match status" value="1"/>
</dbReference>
<dbReference type="InterPro" id="IPR029006">
    <property type="entry name" value="ADF-H/Gelsolin-like_dom_sf"/>
</dbReference>
<evidence type="ECO:0000256" key="1">
    <source>
        <dbReference type="ARBA" id="ARBA00004245"/>
    </source>
</evidence>
<dbReference type="GO" id="GO:0030833">
    <property type="term" value="P:regulation of actin filament polymerization"/>
    <property type="evidence" value="ECO:0007669"/>
    <property type="project" value="TreeGrafter"/>
</dbReference>
<evidence type="ECO:0000256" key="5">
    <source>
        <dbReference type="ARBA" id="ARBA00038052"/>
    </source>
</evidence>
<dbReference type="PANTHER" id="PTHR10829">
    <property type="entry name" value="CORTACTIN AND DREBRIN"/>
    <property type="match status" value="1"/>
</dbReference>
<reference evidence="7" key="1">
    <citation type="journal article" date="2020" name="Stud. Mycol.">
        <title>101 Dothideomycetes genomes: a test case for predicting lifestyles and emergence of pathogens.</title>
        <authorList>
            <person name="Haridas S."/>
            <person name="Albert R."/>
            <person name="Binder M."/>
            <person name="Bloem J."/>
            <person name="Labutti K."/>
            <person name="Salamov A."/>
            <person name="Andreopoulos B."/>
            <person name="Baker S."/>
            <person name="Barry K."/>
            <person name="Bills G."/>
            <person name="Bluhm B."/>
            <person name="Cannon C."/>
            <person name="Castanera R."/>
            <person name="Culley D."/>
            <person name="Daum C."/>
            <person name="Ezra D."/>
            <person name="Gonzalez J."/>
            <person name="Henrissat B."/>
            <person name="Kuo A."/>
            <person name="Liang C."/>
            <person name="Lipzen A."/>
            <person name="Lutzoni F."/>
            <person name="Magnuson J."/>
            <person name="Mondo S."/>
            <person name="Nolan M."/>
            <person name="Ohm R."/>
            <person name="Pangilinan J."/>
            <person name="Park H.-J."/>
            <person name="Ramirez L."/>
            <person name="Alfaro M."/>
            <person name="Sun H."/>
            <person name="Tritt A."/>
            <person name="Yoshinaga Y."/>
            <person name="Zwiers L.-H."/>
            <person name="Turgeon B."/>
            <person name="Goodwin S."/>
            <person name="Spatafora J."/>
            <person name="Crous P."/>
            <person name="Grigoriev I."/>
        </authorList>
    </citation>
    <scope>NUCLEOTIDE SEQUENCE</scope>
    <source>
        <strain evidence="7">CBS 627.86</strain>
    </source>
</reference>
<evidence type="ECO:0000313" key="8">
    <source>
        <dbReference type="Proteomes" id="UP000799770"/>
    </source>
</evidence>
<dbReference type="PROSITE" id="PS51263">
    <property type="entry name" value="ADF_H"/>
    <property type="match status" value="1"/>
</dbReference>
<comment type="similarity">
    <text evidence="5">Belongs to the actin-binding proteins ADF family. Coactosin subfamily.</text>
</comment>